<dbReference type="NCBIfam" id="TIGR03352">
    <property type="entry name" value="VI_chp_3"/>
    <property type="match status" value="1"/>
</dbReference>
<dbReference type="InterPro" id="IPR038706">
    <property type="entry name" value="Type_VI_SciN-like_sf"/>
</dbReference>
<reference evidence="1 2" key="1">
    <citation type="journal article" date="2022" name="IScience">
        <title>An ultrasensitive nanofiber-based assay for enzymatic hydrolysis and deep-sea microbial degradation of cellulose.</title>
        <authorList>
            <person name="Tsudome M."/>
            <person name="Tachioka M."/>
            <person name="Miyazaki M."/>
            <person name="Uchimura K."/>
            <person name="Tsuda M."/>
            <person name="Takaki Y."/>
            <person name="Deguchi S."/>
        </authorList>
    </citation>
    <scope>NUCLEOTIDE SEQUENCE [LARGE SCALE GENOMIC DNA]</scope>
    <source>
        <strain evidence="1 2">GE09</strain>
    </source>
</reference>
<dbReference type="AlphaFoldDB" id="A0AAN1WFY0"/>
<dbReference type="PANTHER" id="PTHR37625:SF4">
    <property type="entry name" value="OUTER MEMBRANE LIPOPROTEIN"/>
    <property type="match status" value="1"/>
</dbReference>
<evidence type="ECO:0000313" key="1">
    <source>
        <dbReference type="EMBL" id="BCD96878.1"/>
    </source>
</evidence>
<gene>
    <name evidence="1" type="ORF">MARGE09_P1078</name>
</gene>
<keyword evidence="2" id="KW-1185">Reference proteome</keyword>
<sequence>MRHPKNPHWINVKLIALILMGVFLASCQTSRKALDLETIATLDIYTERDVNPDADNRASPVVVKVFKLTDDRRFKRADFLSLYEGADNRLGDNLLGVVTLKELAPGEVRQEVIKLPDGTRFIGIMAEFSNYTNAKPLLALEIIPHSNNKYEVSLSKASVSRVER</sequence>
<name>A0AAN1WFY0_9GAMM</name>
<dbReference type="PROSITE" id="PS51257">
    <property type="entry name" value="PROKAR_LIPOPROTEIN"/>
    <property type="match status" value="1"/>
</dbReference>
<dbReference type="RefSeq" id="WP_236986360.1">
    <property type="nucleotide sequence ID" value="NZ_AP023086.1"/>
</dbReference>
<dbReference type="InterPro" id="IPR017734">
    <property type="entry name" value="T6SS_SciN"/>
</dbReference>
<dbReference type="Gene3D" id="2.60.40.4150">
    <property type="entry name" value="Type VI secretion system, lipoprotein SciN"/>
    <property type="match status" value="1"/>
</dbReference>
<protein>
    <submittedName>
        <fullName evidence="1">Type VI secretion system protein VasD</fullName>
    </submittedName>
</protein>
<evidence type="ECO:0000313" key="2">
    <source>
        <dbReference type="Proteomes" id="UP001320119"/>
    </source>
</evidence>
<dbReference type="EMBL" id="AP023086">
    <property type="protein sequence ID" value="BCD96878.1"/>
    <property type="molecule type" value="Genomic_DNA"/>
</dbReference>
<dbReference type="PANTHER" id="PTHR37625">
    <property type="entry name" value="OUTER MEMBRANE LIPOPROTEIN-RELATED"/>
    <property type="match status" value="1"/>
</dbReference>
<dbReference type="Pfam" id="PF12790">
    <property type="entry name" value="T6SS-SciN"/>
    <property type="match status" value="1"/>
</dbReference>
<accession>A0AAN1WFY0</accession>
<dbReference type="Proteomes" id="UP001320119">
    <property type="component" value="Chromosome"/>
</dbReference>
<dbReference type="KEGG" id="marq:MARGE09_P1078"/>
<organism evidence="1 2">
    <name type="scientific">Marinagarivorans cellulosilyticus</name>
    <dbReference type="NCBI Taxonomy" id="2721545"/>
    <lineage>
        <taxon>Bacteria</taxon>
        <taxon>Pseudomonadati</taxon>
        <taxon>Pseudomonadota</taxon>
        <taxon>Gammaproteobacteria</taxon>
        <taxon>Cellvibrionales</taxon>
        <taxon>Cellvibrionaceae</taxon>
        <taxon>Marinagarivorans</taxon>
    </lineage>
</organism>
<proteinExistence type="predicted"/>